<proteinExistence type="predicted"/>
<dbReference type="RefSeq" id="WP_277413480.1">
    <property type="nucleotide sequence ID" value="NZ_CP119083.1"/>
</dbReference>
<evidence type="ECO:0000313" key="1">
    <source>
        <dbReference type="EMBL" id="WEF30684.1"/>
    </source>
</evidence>
<reference evidence="1 2" key="1">
    <citation type="submission" date="2023-02" db="EMBL/GenBank/DDBJ databases">
        <title>Gemone sequence of Telluria chitinolytica ACM 3522T.</title>
        <authorList>
            <person name="Frediansyah A."/>
            <person name="Miess H."/>
            <person name="Gross H."/>
        </authorList>
    </citation>
    <scope>NUCLEOTIDE SEQUENCE [LARGE SCALE GENOMIC DNA]</scope>
    <source>
        <strain evidence="1 2">ACM 3522</strain>
    </source>
</reference>
<dbReference type="EMBL" id="CP119083">
    <property type="protein sequence ID" value="WEF30684.1"/>
    <property type="molecule type" value="Genomic_DNA"/>
</dbReference>
<sequence>MSAQGAHKGPSPAVCWFCQTGVIIAIATRPLTGGEIHWCRRLFGASIDYERVRVHGGSYFWFGLQRRHMAVAPNGEIWFDRADFSPDFAREHAWRLLWFMHEMTHVWQHQLGYPVKWRGALRIGLPYAYELAPHKRLCDFNMEAQGDLLADYFALRFLLAPQAMRQRRYGDALALYDTVLQDFLRAPHARTNLPRGAISRWCGAWRAR</sequence>
<evidence type="ECO:0000313" key="2">
    <source>
        <dbReference type="Proteomes" id="UP001216510"/>
    </source>
</evidence>
<gene>
    <name evidence="1" type="ORF">PX653_14475</name>
</gene>
<keyword evidence="2" id="KW-1185">Reference proteome</keyword>
<dbReference type="Proteomes" id="UP001216510">
    <property type="component" value="Chromosome"/>
</dbReference>
<accession>A0ABY8B8J5</accession>
<name>A0ABY8B8J5_9BURK</name>
<protein>
    <submittedName>
        <fullName evidence="1">Rhs element Vgr protein</fullName>
    </submittedName>
</protein>
<organism evidence="1 2">
    <name type="scientific">Pseudoduganella chitinolytica</name>
    <dbReference type="NCBI Taxonomy" id="34070"/>
    <lineage>
        <taxon>Bacteria</taxon>
        <taxon>Pseudomonadati</taxon>
        <taxon>Pseudomonadota</taxon>
        <taxon>Betaproteobacteria</taxon>
        <taxon>Burkholderiales</taxon>
        <taxon>Oxalobacteraceae</taxon>
        <taxon>Telluria group</taxon>
        <taxon>Pseudoduganella</taxon>
    </lineage>
</organism>